<reference evidence="14 15" key="1">
    <citation type="journal article" date="2020" name="IScience">
        <title>Genome Sequencing of the Endangered Kingdonia uniflora (Circaeasteraceae, Ranunculales) Reveals Potential Mechanisms of Evolutionary Specialization.</title>
        <authorList>
            <person name="Sun Y."/>
            <person name="Deng T."/>
            <person name="Zhang A."/>
            <person name="Moore M.J."/>
            <person name="Landis J.B."/>
            <person name="Lin N."/>
            <person name="Zhang H."/>
            <person name="Zhang X."/>
            <person name="Huang J."/>
            <person name="Zhang X."/>
            <person name="Sun H."/>
            <person name="Wang H."/>
        </authorList>
    </citation>
    <scope>NUCLEOTIDE SEQUENCE [LARGE SCALE GENOMIC DNA]</scope>
    <source>
        <strain evidence="14">TB1705</strain>
        <tissue evidence="14">Leaf</tissue>
    </source>
</reference>
<dbReference type="Pfam" id="PF23256">
    <property type="entry name" value="CHX17_2nd"/>
    <property type="match status" value="1"/>
</dbReference>
<dbReference type="OrthoDB" id="1938353at2759"/>
<feature type="transmembrane region" description="Helical" evidence="10">
    <location>
        <begin position="185"/>
        <end position="207"/>
    </location>
</feature>
<keyword evidence="15" id="KW-1185">Reference proteome</keyword>
<comment type="subcellular location">
    <subcellularLocation>
        <location evidence="1">Membrane</location>
        <topology evidence="1">Multi-pass membrane protein</topology>
    </subcellularLocation>
</comment>
<keyword evidence="5" id="KW-0630">Potassium</keyword>
<evidence type="ECO:0000256" key="1">
    <source>
        <dbReference type="ARBA" id="ARBA00004141"/>
    </source>
</evidence>
<evidence type="ECO:0000256" key="7">
    <source>
        <dbReference type="ARBA" id="ARBA00023065"/>
    </source>
</evidence>
<comment type="similarity">
    <text evidence="9">Belongs to the monovalent cation:proton antiporter 2 (CPA2) transporter (TC 2.A.37) family. CHX (TC 2.A.37.4) subfamily.</text>
</comment>
<proteinExistence type="inferred from homology"/>
<evidence type="ECO:0000256" key="4">
    <source>
        <dbReference type="ARBA" id="ARBA00022692"/>
    </source>
</evidence>
<evidence type="ECO:0000256" key="2">
    <source>
        <dbReference type="ARBA" id="ARBA00022448"/>
    </source>
</evidence>
<feature type="transmembrane region" description="Helical" evidence="10">
    <location>
        <begin position="333"/>
        <end position="355"/>
    </location>
</feature>
<evidence type="ECO:0000256" key="9">
    <source>
        <dbReference type="ARBA" id="ARBA00038341"/>
    </source>
</evidence>
<evidence type="ECO:0000259" key="13">
    <source>
        <dbReference type="Pfam" id="PF23259"/>
    </source>
</evidence>
<keyword evidence="3" id="KW-0633">Potassium transport</keyword>
<feature type="transmembrane region" description="Helical" evidence="10">
    <location>
        <begin position="250"/>
        <end position="277"/>
    </location>
</feature>
<dbReference type="Proteomes" id="UP000541444">
    <property type="component" value="Unassembled WGS sequence"/>
</dbReference>
<evidence type="ECO:0000256" key="8">
    <source>
        <dbReference type="ARBA" id="ARBA00023136"/>
    </source>
</evidence>
<feature type="transmembrane region" description="Helical" evidence="10">
    <location>
        <begin position="399"/>
        <end position="417"/>
    </location>
</feature>
<keyword evidence="4 10" id="KW-0812">Transmembrane</keyword>
<evidence type="ECO:0000259" key="11">
    <source>
        <dbReference type="Pfam" id="PF00999"/>
    </source>
</evidence>
<dbReference type="GO" id="GO:1902600">
    <property type="term" value="P:proton transmembrane transport"/>
    <property type="evidence" value="ECO:0007669"/>
    <property type="project" value="InterPro"/>
</dbReference>
<comment type="caution">
    <text evidence="14">The sequence shown here is derived from an EMBL/GenBank/DDBJ whole genome shotgun (WGS) entry which is preliminary data.</text>
</comment>
<name>A0A7J7P3R6_9MAGN</name>
<feature type="transmembrane region" description="Helical" evidence="10">
    <location>
        <begin position="105"/>
        <end position="131"/>
    </location>
</feature>
<dbReference type="InterPro" id="IPR006153">
    <property type="entry name" value="Cation/H_exchanger_TM"/>
</dbReference>
<evidence type="ECO:0008006" key="16">
    <source>
        <dbReference type="Google" id="ProtNLM"/>
    </source>
</evidence>
<evidence type="ECO:0000256" key="6">
    <source>
        <dbReference type="ARBA" id="ARBA00022989"/>
    </source>
</evidence>
<feature type="transmembrane region" description="Helical" evidence="10">
    <location>
        <begin position="367"/>
        <end position="387"/>
    </location>
</feature>
<evidence type="ECO:0000259" key="12">
    <source>
        <dbReference type="Pfam" id="PF23256"/>
    </source>
</evidence>
<dbReference type="PANTHER" id="PTHR32468">
    <property type="entry name" value="CATION/H + ANTIPORTER"/>
    <property type="match status" value="1"/>
</dbReference>
<feature type="transmembrane region" description="Helical" evidence="10">
    <location>
        <begin position="151"/>
        <end position="173"/>
    </location>
</feature>
<protein>
    <recommendedName>
        <fullName evidence="16">Cation/H+ exchanger domain-containing protein</fullName>
    </recommendedName>
</protein>
<dbReference type="InterPro" id="IPR038770">
    <property type="entry name" value="Na+/solute_symporter_sf"/>
</dbReference>
<dbReference type="EMBL" id="JACGCM010000304">
    <property type="protein sequence ID" value="KAF6174085.1"/>
    <property type="molecule type" value="Genomic_DNA"/>
</dbReference>
<evidence type="ECO:0000256" key="10">
    <source>
        <dbReference type="SAM" id="Phobius"/>
    </source>
</evidence>
<dbReference type="GO" id="GO:0006885">
    <property type="term" value="P:regulation of pH"/>
    <property type="evidence" value="ECO:0007669"/>
    <property type="project" value="TreeGrafter"/>
</dbReference>
<feature type="transmembrane region" description="Helical" evidence="10">
    <location>
        <begin position="43"/>
        <end position="66"/>
    </location>
</feature>
<dbReference type="PANTHER" id="PTHR32468:SF35">
    <property type="entry name" value="CATION_H+ EXCHANGER DOMAIN-CONTAINING PROTEIN"/>
    <property type="match status" value="1"/>
</dbReference>
<accession>A0A7J7P3R6</accession>
<feature type="transmembrane region" description="Helical" evidence="10">
    <location>
        <begin position="429"/>
        <end position="449"/>
    </location>
</feature>
<dbReference type="Gene3D" id="1.20.1530.20">
    <property type="match status" value="1"/>
</dbReference>
<dbReference type="GO" id="GO:0016020">
    <property type="term" value="C:membrane"/>
    <property type="evidence" value="ECO:0007669"/>
    <property type="project" value="UniProtKB-SubCell"/>
</dbReference>
<dbReference type="Pfam" id="PF00999">
    <property type="entry name" value="Na_H_Exchanger"/>
    <property type="match status" value="1"/>
</dbReference>
<dbReference type="Pfam" id="PF23259">
    <property type="entry name" value="CHX17_C"/>
    <property type="match status" value="1"/>
</dbReference>
<feature type="domain" description="Cation/H+ exchanger transmembrane" evidence="11">
    <location>
        <begin position="94"/>
        <end position="448"/>
    </location>
</feature>
<dbReference type="Gene3D" id="3.40.50.12370">
    <property type="match status" value="1"/>
</dbReference>
<organism evidence="14 15">
    <name type="scientific">Kingdonia uniflora</name>
    <dbReference type="NCBI Taxonomy" id="39325"/>
    <lineage>
        <taxon>Eukaryota</taxon>
        <taxon>Viridiplantae</taxon>
        <taxon>Streptophyta</taxon>
        <taxon>Embryophyta</taxon>
        <taxon>Tracheophyta</taxon>
        <taxon>Spermatophyta</taxon>
        <taxon>Magnoliopsida</taxon>
        <taxon>Ranunculales</taxon>
        <taxon>Circaeasteraceae</taxon>
        <taxon>Kingdonia</taxon>
    </lineage>
</organism>
<sequence length="794" mass="87466">MGDYVPQPVWNMANATVSCTFPYRTVSKGFFNEMSKDMSLFDFGLTTLMFQILLIYFSTQFLQFILTPLRQPKVVSQILVHLINESVLDVEQGGVLLGPVFFGKFQIATIMFPIMSGIPMGSFASVGVMLFQFLIGVKMDPFIVLRSGTKAMAIGFLSLIVPLLLSLSTNILLSPSFEALKPLQPALTFAGAAQSMTAFPVISSLLTELKILNSELGRLALSSAMISDQTYNILTMLSSGYRVQGKNNLLALYAVLGALVYVAAVIFIVRPVFIWMIKQTPEGEPVKEMYILLILLLVMISGLLSIILGQHIFFGPFILGLAVPDGPPLGMTLVNRLDSISSGLLVPLFFSISGLRTNIAELDSGTLWILVGIVTLCLVGKLSAAMLTTLYCKMPFRDSLSLALIMSSKGIVEMAIYNSWLDIKIIDQNIFSVMVLSVVVIAGVVTPLVSSLYDPARKYAGYIKRTVQHTKLDSELRIIACVYEQENVPGIINLLEASNPCEQSPLDVHALHLVELVGRAAPILITHHMWKQKSKQRSANPSRSEHIINAFRYLNEQSDGAIAVQGFTAISPFETIHDDICMLALDKKVPLIIVPFHKQWSADGTVDSSKVAWRTINRNVLELAPCSVAVLIDRGSTARIASQSVYHVGVIFLGGPDDREVLAYAKRMAADPKIRLHVVRLIPFDDADENEWQRMLDNEAIKNLISPNVHNERLVYKKEVVQDVEQTAALIREVESSNDLIMVGRRFGVSSTLTDGFTEWSECPELGIIGDMLASSDFGNKITVLVVQQQTVAK</sequence>
<evidence type="ECO:0000313" key="14">
    <source>
        <dbReference type="EMBL" id="KAF6174085.1"/>
    </source>
</evidence>
<evidence type="ECO:0000256" key="3">
    <source>
        <dbReference type="ARBA" id="ARBA00022538"/>
    </source>
</evidence>
<evidence type="ECO:0000256" key="5">
    <source>
        <dbReference type="ARBA" id="ARBA00022958"/>
    </source>
</evidence>
<dbReference type="InterPro" id="IPR057290">
    <property type="entry name" value="CHX17_C"/>
</dbReference>
<keyword evidence="8 10" id="KW-0472">Membrane</keyword>
<dbReference type="InterPro" id="IPR050794">
    <property type="entry name" value="CPA2_transporter"/>
</dbReference>
<dbReference type="InterPro" id="IPR057291">
    <property type="entry name" value="CHX17_2nd"/>
</dbReference>
<feature type="domain" description="Cation/H(+) antiporter C-terminal" evidence="13">
    <location>
        <begin position="647"/>
        <end position="791"/>
    </location>
</feature>
<evidence type="ECO:0000313" key="15">
    <source>
        <dbReference type="Proteomes" id="UP000541444"/>
    </source>
</evidence>
<feature type="domain" description="Cation/H(+) antiporter central" evidence="12">
    <location>
        <begin position="508"/>
        <end position="637"/>
    </location>
</feature>
<dbReference type="AlphaFoldDB" id="A0A7J7P3R6"/>
<gene>
    <name evidence="14" type="ORF">GIB67_020267</name>
</gene>
<feature type="transmembrane region" description="Helical" evidence="10">
    <location>
        <begin position="289"/>
        <end position="313"/>
    </location>
</feature>
<keyword evidence="7" id="KW-0406">Ion transport</keyword>
<dbReference type="GO" id="GO:0015297">
    <property type="term" value="F:antiporter activity"/>
    <property type="evidence" value="ECO:0007669"/>
    <property type="project" value="InterPro"/>
</dbReference>
<keyword evidence="6 10" id="KW-1133">Transmembrane helix</keyword>
<dbReference type="GO" id="GO:0006813">
    <property type="term" value="P:potassium ion transport"/>
    <property type="evidence" value="ECO:0007669"/>
    <property type="project" value="UniProtKB-KW"/>
</dbReference>
<keyword evidence="2" id="KW-0813">Transport</keyword>
<dbReference type="GO" id="GO:0012505">
    <property type="term" value="C:endomembrane system"/>
    <property type="evidence" value="ECO:0007669"/>
    <property type="project" value="TreeGrafter"/>
</dbReference>